<keyword evidence="7" id="KW-0472">Membrane</keyword>
<name>A0ABU7LMS9_9PROT</name>
<evidence type="ECO:0000256" key="3">
    <source>
        <dbReference type="ARBA" id="ARBA00013208"/>
    </source>
</evidence>
<dbReference type="EC" id="3.4.21.89" evidence="3 7"/>
<keyword evidence="11" id="KW-1185">Reference proteome</keyword>
<evidence type="ECO:0000256" key="2">
    <source>
        <dbReference type="ARBA" id="ARBA00009370"/>
    </source>
</evidence>
<dbReference type="EMBL" id="JAZDRP010000002">
    <property type="protein sequence ID" value="MEE2525230.1"/>
    <property type="molecule type" value="Genomic_DNA"/>
</dbReference>
<protein>
    <recommendedName>
        <fullName evidence="4 7">Signal peptidase I</fullName>
        <ecNumber evidence="3 7">3.4.21.89</ecNumber>
    </recommendedName>
</protein>
<evidence type="ECO:0000256" key="8">
    <source>
        <dbReference type="RuleBase" id="RU362042"/>
    </source>
</evidence>
<keyword evidence="7" id="KW-0812">Transmembrane</keyword>
<evidence type="ECO:0000256" key="7">
    <source>
        <dbReference type="RuleBase" id="RU003993"/>
    </source>
</evidence>
<dbReference type="PRINTS" id="PR00727">
    <property type="entry name" value="LEADERPTASE"/>
</dbReference>
<dbReference type="PANTHER" id="PTHR43390:SF1">
    <property type="entry name" value="CHLOROPLAST PROCESSING PEPTIDASE"/>
    <property type="match status" value="1"/>
</dbReference>
<dbReference type="PROSITE" id="PS00760">
    <property type="entry name" value="SPASE_I_2"/>
    <property type="match status" value="1"/>
</dbReference>
<dbReference type="Pfam" id="PF10502">
    <property type="entry name" value="Peptidase_S26"/>
    <property type="match status" value="1"/>
</dbReference>
<evidence type="ECO:0000313" key="10">
    <source>
        <dbReference type="EMBL" id="MEE2525230.1"/>
    </source>
</evidence>
<accession>A0ABU7LMS9</accession>
<evidence type="ECO:0000256" key="1">
    <source>
        <dbReference type="ARBA" id="ARBA00000677"/>
    </source>
</evidence>
<dbReference type="InterPro" id="IPR019756">
    <property type="entry name" value="Pept_S26A_signal_pept_1_Ser-AS"/>
</dbReference>
<feature type="domain" description="Peptidase S26" evidence="9">
    <location>
        <begin position="17"/>
        <end position="232"/>
    </location>
</feature>
<organism evidence="10 11">
    <name type="scientific">Hyphobacterium lacteum</name>
    <dbReference type="NCBI Taxonomy" id="3116575"/>
    <lineage>
        <taxon>Bacteria</taxon>
        <taxon>Pseudomonadati</taxon>
        <taxon>Pseudomonadota</taxon>
        <taxon>Alphaproteobacteria</taxon>
        <taxon>Maricaulales</taxon>
        <taxon>Maricaulaceae</taxon>
        <taxon>Hyphobacterium</taxon>
    </lineage>
</organism>
<evidence type="ECO:0000256" key="5">
    <source>
        <dbReference type="ARBA" id="ARBA00022670"/>
    </source>
</evidence>
<evidence type="ECO:0000313" key="11">
    <source>
        <dbReference type="Proteomes" id="UP001354971"/>
    </source>
</evidence>
<dbReference type="InterPro" id="IPR036286">
    <property type="entry name" value="LexA/Signal_pep-like_sf"/>
</dbReference>
<dbReference type="RefSeq" id="WP_330197895.1">
    <property type="nucleotide sequence ID" value="NZ_JAZDRP010000002.1"/>
</dbReference>
<dbReference type="InterPro" id="IPR000223">
    <property type="entry name" value="Pept_S26A_signal_pept_1"/>
</dbReference>
<proteinExistence type="inferred from homology"/>
<dbReference type="Gene3D" id="2.10.109.10">
    <property type="entry name" value="Umud Fragment, subunit A"/>
    <property type="match status" value="1"/>
</dbReference>
<comment type="catalytic activity">
    <reaction evidence="1 7">
        <text>Cleavage of hydrophobic, N-terminal signal or leader sequences from secreted and periplasmic proteins.</text>
        <dbReference type="EC" id="3.4.21.89"/>
    </reaction>
</comment>
<dbReference type="GO" id="GO:0009003">
    <property type="term" value="F:signal peptidase activity"/>
    <property type="evidence" value="ECO:0007669"/>
    <property type="project" value="UniProtKB-EC"/>
</dbReference>
<sequence>MSFLKRMAGGAAGEVMDTIRFFAGVAGVWLTIITFLFAPFHIPSESMQPTLEVGDRVLVSKWAYGYSRHSLPLGLGYYVPDSVDFRLFPRTPERGDVIVFRTPDQRRNLIKRVIGLPGDVIQVQEGRLYINGELVEREEIEQRRYRPHAQPNRVVEVTAYVETLPEGVQHEIYERSDEESLDNYGPVTVRDGYVFAMGDNRDSSTDSRVDRYRGGPGDIRLTEVVGRAETVMFTFNRCRNDAGLYCPTGRIWRGL</sequence>
<comment type="caution">
    <text evidence="10">The sequence shown here is derived from an EMBL/GenBank/DDBJ whole genome shotgun (WGS) entry which is preliminary data.</text>
</comment>
<keyword evidence="7" id="KW-1133">Transmembrane helix</keyword>
<gene>
    <name evidence="10" type="primary">lepB</name>
    <name evidence="10" type="ORF">V0U79_02555</name>
</gene>
<reference evidence="10 11" key="1">
    <citation type="submission" date="2024-01" db="EMBL/GenBank/DDBJ databases">
        <title>Hyphobacterium bacterium isolated from marine sediment.</title>
        <authorList>
            <person name="Zhao S."/>
        </authorList>
    </citation>
    <scope>NUCLEOTIDE SEQUENCE [LARGE SCALE GENOMIC DNA]</scope>
    <source>
        <strain evidence="11">HN65</strain>
    </source>
</reference>
<feature type="transmembrane region" description="Helical" evidence="7">
    <location>
        <begin position="21"/>
        <end position="42"/>
    </location>
</feature>
<comment type="similarity">
    <text evidence="2 8">Belongs to the peptidase S26 family.</text>
</comment>
<dbReference type="SUPFAM" id="SSF51306">
    <property type="entry name" value="LexA/Signal peptidase"/>
    <property type="match status" value="1"/>
</dbReference>
<dbReference type="Proteomes" id="UP001354971">
    <property type="component" value="Unassembled WGS sequence"/>
</dbReference>
<evidence type="ECO:0000259" key="9">
    <source>
        <dbReference type="Pfam" id="PF10502"/>
    </source>
</evidence>
<dbReference type="CDD" id="cd06530">
    <property type="entry name" value="S26_SPase_I"/>
    <property type="match status" value="1"/>
</dbReference>
<dbReference type="InterPro" id="IPR019533">
    <property type="entry name" value="Peptidase_S26"/>
</dbReference>
<keyword evidence="6 7" id="KW-0378">Hydrolase</keyword>
<comment type="subcellular location">
    <subcellularLocation>
        <location evidence="8">Membrane</location>
        <topology evidence="8">Single-pass type II membrane protein</topology>
    </subcellularLocation>
</comment>
<keyword evidence="5 7" id="KW-0645">Protease</keyword>
<evidence type="ECO:0000256" key="4">
    <source>
        <dbReference type="ARBA" id="ARBA00019232"/>
    </source>
</evidence>
<dbReference type="NCBIfam" id="TIGR02227">
    <property type="entry name" value="sigpep_I_bact"/>
    <property type="match status" value="1"/>
</dbReference>
<dbReference type="PANTHER" id="PTHR43390">
    <property type="entry name" value="SIGNAL PEPTIDASE I"/>
    <property type="match status" value="1"/>
</dbReference>
<evidence type="ECO:0000256" key="6">
    <source>
        <dbReference type="ARBA" id="ARBA00022801"/>
    </source>
</evidence>
<dbReference type="InterPro" id="IPR019757">
    <property type="entry name" value="Pept_S26A_signal_pept_1_Lys-AS"/>
</dbReference>
<dbReference type="PROSITE" id="PS00501">
    <property type="entry name" value="SPASE_I_1"/>
    <property type="match status" value="1"/>
</dbReference>